<accession>A0ABS0J7M9</accession>
<dbReference type="EMBL" id="VRYY01000592">
    <property type="protein sequence ID" value="MBG3878467.1"/>
    <property type="molecule type" value="Genomic_DNA"/>
</dbReference>
<dbReference type="Proteomes" id="UP001194469">
    <property type="component" value="Unassembled WGS sequence"/>
</dbReference>
<evidence type="ECO:0000313" key="1">
    <source>
        <dbReference type="EMBL" id="MBG3878467.1"/>
    </source>
</evidence>
<proteinExistence type="predicted"/>
<dbReference type="RefSeq" id="WP_041727517.1">
    <property type="nucleotide sequence ID" value="NZ_VRYY01000592.1"/>
</dbReference>
<protein>
    <recommendedName>
        <fullName evidence="3">WYL domain-containing protein</fullName>
    </recommendedName>
</protein>
<reference evidence="1 2" key="1">
    <citation type="submission" date="2019-08" db="EMBL/GenBank/DDBJ databases">
        <authorList>
            <person name="Luo N."/>
        </authorList>
    </citation>
    <scope>NUCLEOTIDE SEQUENCE [LARGE SCALE GENOMIC DNA]</scope>
    <source>
        <strain evidence="1 2">NCIMB 9442</strain>
    </source>
</reference>
<sequence length="98" mass="10968">MNDLISTAIRNRCCLFVRCAEHECMIEPHLLGLSANGKLLLKSYQPPIPDAPSPVAGWRTYRLEDIEEIELTDIPFPGPRADYDATQSGRIAKVICQL</sequence>
<gene>
    <name evidence="1" type="ORF">FVW20_15980</name>
</gene>
<name>A0ABS0J7M9_9BACT</name>
<organism evidence="1 2">
    <name type="scientific">Nitratidesulfovibrio oxamicus</name>
    <dbReference type="NCBI Taxonomy" id="32016"/>
    <lineage>
        <taxon>Bacteria</taxon>
        <taxon>Pseudomonadati</taxon>
        <taxon>Thermodesulfobacteriota</taxon>
        <taxon>Desulfovibrionia</taxon>
        <taxon>Desulfovibrionales</taxon>
        <taxon>Desulfovibrionaceae</taxon>
        <taxon>Nitratidesulfovibrio</taxon>
    </lineage>
</organism>
<evidence type="ECO:0000313" key="2">
    <source>
        <dbReference type="Proteomes" id="UP001194469"/>
    </source>
</evidence>
<comment type="caution">
    <text evidence="1">The sequence shown here is derived from an EMBL/GenBank/DDBJ whole genome shotgun (WGS) entry which is preliminary data.</text>
</comment>
<evidence type="ECO:0008006" key="3">
    <source>
        <dbReference type="Google" id="ProtNLM"/>
    </source>
</evidence>
<keyword evidence="2" id="KW-1185">Reference proteome</keyword>